<reference evidence="1" key="1">
    <citation type="submission" date="2021-02" db="EMBL/GenBank/DDBJ databases">
        <authorList>
            <person name="Nowell W R."/>
        </authorList>
    </citation>
    <scope>NUCLEOTIDE SEQUENCE</scope>
</reference>
<protein>
    <submittedName>
        <fullName evidence="1">Uncharacterized protein</fullName>
    </submittedName>
</protein>
<accession>A0A814FEA8</accession>
<dbReference type="EMBL" id="CAJNOQ010002841">
    <property type="protein sequence ID" value="CAF0981814.1"/>
    <property type="molecule type" value="Genomic_DNA"/>
</dbReference>
<sequence length="68" mass="8105">MEQNPSCKHQSMLPDQIPHIREELDKAKPRIIRQQMNLLYSEMQKMYDRHCESNKTDIIPVLKLVNIS</sequence>
<dbReference type="Proteomes" id="UP000681722">
    <property type="component" value="Unassembled WGS sequence"/>
</dbReference>
<comment type="caution">
    <text evidence="1">The sequence shown here is derived from an EMBL/GenBank/DDBJ whole genome shotgun (WGS) entry which is preliminary data.</text>
</comment>
<evidence type="ECO:0000313" key="2">
    <source>
        <dbReference type="EMBL" id="CAF3754344.1"/>
    </source>
</evidence>
<dbReference type="Proteomes" id="UP000663829">
    <property type="component" value="Unassembled WGS sequence"/>
</dbReference>
<evidence type="ECO:0000313" key="3">
    <source>
        <dbReference type="Proteomes" id="UP000663829"/>
    </source>
</evidence>
<dbReference type="AlphaFoldDB" id="A0A814FEA8"/>
<evidence type="ECO:0000313" key="1">
    <source>
        <dbReference type="EMBL" id="CAF0981814.1"/>
    </source>
</evidence>
<dbReference type="EMBL" id="CAJOBC010002841">
    <property type="protein sequence ID" value="CAF3754344.1"/>
    <property type="molecule type" value="Genomic_DNA"/>
</dbReference>
<proteinExistence type="predicted"/>
<gene>
    <name evidence="1" type="ORF">GPM918_LOCUS12789</name>
    <name evidence="2" type="ORF">SRO942_LOCUS12789</name>
</gene>
<name>A0A814FEA8_9BILA</name>
<keyword evidence="3" id="KW-1185">Reference proteome</keyword>
<organism evidence="1 3">
    <name type="scientific">Didymodactylos carnosus</name>
    <dbReference type="NCBI Taxonomy" id="1234261"/>
    <lineage>
        <taxon>Eukaryota</taxon>
        <taxon>Metazoa</taxon>
        <taxon>Spiralia</taxon>
        <taxon>Gnathifera</taxon>
        <taxon>Rotifera</taxon>
        <taxon>Eurotatoria</taxon>
        <taxon>Bdelloidea</taxon>
        <taxon>Philodinida</taxon>
        <taxon>Philodinidae</taxon>
        <taxon>Didymodactylos</taxon>
    </lineage>
</organism>